<evidence type="ECO:0000313" key="3">
    <source>
        <dbReference type="Proteomes" id="UP000246702"/>
    </source>
</evidence>
<evidence type="ECO:0000313" key="2">
    <source>
        <dbReference type="EMBL" id="PWY83067.1"/>
    </source>
</evidence>
<keyword evidence="3" id="KW-1185">Reference proteome</keyword>
<gene>
    <name evidence="2" type="ORF">BO94DRAFT_117613</name>
</gene>
<feature type="transmembrane region" description="Helical" evidence="1">
    <location>
        <begin position="20"/>
        <end position="43"/>
    </location>
</feature>
<keyword evidence="1" id="KW-0812">Transmembrane</keyword>
<dbReference type="Proteomes" id="UP000246702">
    <property type="component" value="Unassembled WGS sequence"/>
</dbReference>
<sequence>MVYIRTEQGCIMDFSQFFPIRVIIGLLYTLLGRFIMLVLFLLVRKATESYYCVGMLALSRSYYEGHFI</sequence>
<evidence type="ECO:0000256" key="1">
    <source>
        <dbReference type="SAM" id="Phobius"/>
    </source>
</evidence>
<organism evidence="2 3">
    <name type="scientific">Aspergillus sclerotioniger CBS 115572</name>
    <dbReference type="NCBI Taxonomy" id="1450535"/>
    <lineage>
        <taxon>Eukaryota</taxon>
        <taxon>Fungi</taxon>
        <taxon>Dikarya</taxon>
        <taxon>Ascomycota</taxon>
        <taxon>Pezizomycotina</taxon>
        <taxon>Eurotiomycetes</taxon>
        <taxon>Eurotiomycetidae</taxon>
        <taxon>Eurotiales</taxon>
        <taxon>Aspergillaceae</taxon>
        <taxon>Aspergillus</taxon>
        <taxon>Aspergillus subgen. Circumdati</taxon>
    </lineage>
</organism>
<keyword evidence="1" id="KW-0472">Membrane</keyword>
<name>A0A317WCH8_9EURO</name>
<dbReference type="GeneID" id="37107690"/>
<dbReference type="EMBL" id="MSFK01000019">
    <property type="protein sequence ID" value="PWY83067.1"/>
    <property type="molecule type" value="Genomic_DNA"/>
</dbReference>
<reference evidence="2 3" key="1">
    <citation type="submission" date="2016-12" db="EMBL/GenBank/DDBJ databases">
        <title>The genomes of Aspergillus section Nigri reveals drivers in fungal speciation.</title>
        <authorList>
            <consortium name="DOE Joint Genome Institute"/>
            <person name="Vesth T.C."/>
            <person name="Nybo J."/>
            <person name="Theobald S."/>
            <person name="Brandl J."/>
            <person name="Frisvad J.C."/>
            <person name="Nielsen K.F."/>
            <person name="Lyhne E.K."/>
            <person name="Kogle M.E."/>
            <person name="Kuo A."/>
            <person name="Riley R."/>
            <person name="Clum A."/>
            <person name="Nolan M."/>
            <person name="Lipzen A."/>
            <person name="Salamov A."/>
            <person name="Henrissat B."/>
            <person name="Wiebenga A."/>
            <person name="De Vries R.P."/>
            <person name="Grigoriev I.V."/>
            <person name="Mortensen U.H."/>
            <person name="Andersen M.R."/>
            <person name="Baker S.E."/>
        </authorList>
    </citation>
    <scope>NUCLEOTIDE SEQUENCE [LARGE SCALE GENOMIC DNA]</scope>
    <source>
        <strain evidence="2 3">CBS 115572</strain>
    </source>
</reference>
<comment type="caution">
    <text evidence="2">The sequence shown here is derived from an EMBL/GenBank/DDBJ whole genome shotgun (WGS) entry which is preliminary data.</text>
</comment>
<proteinExistence type="predicted"/>
<dbReference type="RefSeq" id="XP_025465852.1">
    <property type="nucleotide sequence ID" value="XM_025605547.1"/>
</dbReference>
<accession>A0A317WCH8</accession>
<protein>
    <submittedName>
        <fullName evidence="2">Uncharacterized protein</fullName>
    </submittedName>
</protein>
<dbReference type="AlphaFoldDB" id="A0A317WCH8"/>
<keyword evidence="1" id="KW-1133">Transmembrane helix</keyword>